<dbReference type="Gene3D" id="3.30.980.10">
    <property type="entry name" value="Threonyl-trna Synthetase, Chain A, domain 2"/>
    <property type="match status" value="1"/>
</dbReference>
<dbReference type="Gene3D" id="3.40.50.300">
    <property type="entry name" value="P-loop containing nucleotide triphosphate hydrolases"/>
    <property type="match status" value="1"/>
</dbReference>
<dbReference type="InterPro" id="IPR006083">
    <property type="entry name" value="PRK/URK"/>
</dbReference>
<evidence type="ECO:0000313" key="2">
    <source>
        <dbReference type="EMBL" id="ELP87731.1"/>
    </source>
</evidence>
<sequence length="580" mass="65629">MSTFTTPLLRPTTPLCNPDVPELNIDKVAVTFMDGSKVNYDRPLKLRELVSHKTLDRKDLAGIMVNGKVHSVVDSIDVGVANIAPVILDSLEGSSLYRRTLVMVFATAAYQTFGTKFGVQIDHHVNNGYVAKKFDGKKFTDDECMAIKMRMQELINKNIEIKEVNLSNAEAVNYFEQTNRPYTLSLLQTTNKEVVKCSYCDGFLALFIRPLMWSTGKMTEFDLKVSSNKDGLLLLFPLIGKPIPTTLDKIETKMISQCYDKSKKVGRATGIECIGDLNKKILSGEREMILMMENRQDMEIAKIADNVVEHIKKGVKLISIAGPSASGKTTFSKKLGVQLKLRGIIPVVLSVDDYYKHRVDSPKDQFGNYDFECLEALRLDDLNDTLKKLFAGEEAHPSVFDFVSGRYSILEDKIIKLPPNGVVIMEGLHGIDEGLTPAIPRSQKYYIFIAPLTQINIDEYNFIGNQVLRFYRRIIRDFLTRNYSASHTLKSWYVVAKGEEKYIFPYVDNADTIWDSSMDYEPSALYTYMNPLLRTIPVNDPNYNMASNLLETLEMYIPIDDHYIGSTSLIREFIGGSVFE</sequence>
<dbReference type="KEGG" id="eiv:EIN_410740"/>
<dbReference type="GeneID" id="14886719"/>
<gene>
    <name evidence="2" type="ORF">EIN_410740</name>
</gene>
<dbReference type="Proteomes" id="UP000014680">
    <property type="component" value="Unassembled WGS sequence"/>
</dbReference>
<accession>A0A0A1U4E3</accession>
<dbReference type="GO" id="GO:0005524">
    <property type="term" value="F:ATP binding"/>
    <property type="evidence" value="ECO:0007669"/>
    <property type="project" value="InterPro"/>
</dbReference>
<dbReference type="InterPro" id="IPR027417">
    <property type="entry name" value="P-loop_NTPase"/>
</dbReference>
<dbReference type="Pfam" id="PF00485">
    <property type="entry name" value="PRK"/>
    <property type="match status" value="1"/>
</dbReference>
<protein>
    <submittedName>
        <fullName evidence="2">Uridine cytidine kinase I, putative</fullName>
    </submittedName>
</protein>
<dbReference type="InterPro" id="IPR018163">
    <property type="entry name" value="Thr/Ala-tRNA-synth_IIc_edit"/>
</dbReference>
<dbReference type="CDD" id="cd02028">
    <property type="entry name" value="UMPK_like"/>
    <property type="match status" value="1"/>
</dbReference>
<organism evidence="2 3">
    <name type="scientific">Entamoeba invadens IP1</name>
    <dbReference type="NCBI Taxonomy" id="370355"/>
    <lineage>
        <taxon>Eukaryota</taxon>
        <taxon>Amoebozoa</taxon>
        <taxon>Evosea</taxon>
        <taxon>Archamoebae</taxon>
        <taxon>Mastigamoebida</taxon>
        <taxon>Entamoebidae</taxon>
        <taxon>Entamoeba</taxon>
    </lineage>
</organism>
<dbReference type="RefSeq" id="XP_004254502.1">
    <property type="nucleotide sequence ID" value="XM_004254454.1"/>
</dbReference>
<dbReference type="OrthoDB" id="28037at2759"/>
<evidence type="ECO:0000313" key="3">
    <source>
        <dbReference type="Proteomes" id="UP000014680"/>
    </source>
</evidence>
<evidence type="ECO:0000259" key="1">
    <source>
        <dbReference type="Pfam" id="PF00485"/>
    </source>
</evidence>
<dbReference type="SUPFAM" id="SSF55186">
    <property type="entry name" value="ThrRS/AlaRS common domain"/>
    <property type="match status" value="1"/>
</dbReference>
<dbReference type="EMBL" id="KB206788">
    <property type="protein sequence ID" value="ELP87731.1"/>
    <property type="molecule type" value="Genomic_DNA"/>
</dbReference>
<dbReference type="GO" id="GO:0016301">
    <property type="term" value="F:kinase activity"/>
    <property type="evidence" value="ECO:0007669"/>
    <property type="project" value="UniProtKB-KW"/>
</dbReference>
<keyword evidence="2" id="KW-0808">Transferase</keyword>
<dbReference type="OMA" id="DDHNRIP"/>
<keyword evidence="2" id="KW-0418">Kinase</keyword>
<dbReference type="SUPFAM" id="SSF52540">
    <property type="entry name" value="P-loop containing nucleoside triphosphate hydrolases"/>
    <property type="match status" value="1"/>
</dbReference>
<proteinExistence type="predicted"/>
<dbReference type="AlphaFoldDB" id="A0A0A1U4E3"/>
<reference evidence="2 3" key="1">
    <citation type="submission" date="2012-10" db="EMBL/GenBank/DDBJ databases">
        <authorList>
            <person name="Zafar N."/>
            <person name="Inman J."/>
            <person name="Hall N."/>
            <person name="Lorenzi H."/>
            <person name="Caler E."/>
        </authorList>
    </citation>
    <scope>NUCLEOTIDE SEQUENCE [LARGE SCALE GENOMIC DNA]</scope>
    <source>
        <strain evidence="2 3">IP1</strain>
    </source>
</reference>
<name>A0A0A1U4E3_ENTIV</name>
<feature type="domain" description="Phosphoribulokinase/uridine kinase" evidence="1">
    <location>
        <begin position="317"/>
        <end position="515"/>
    </location>
</feature>
<dbReference type="PANTHER" id="PTHR10285">
    <property type="entry name" value="URIDINE KINASE"/>
    <property type="match status" value="1"/>
</dbReference>
<keyword evidence="3" id="KW-1185">Reference proteome</keyword>
<dbReference type="VEuPathDB" id="AmoebaDB:EIN_410740"/>